<evidence type="ECO:0000313" key="2">
    <source>
        <dbReference type="EMBL" id="KZV84221.1"/>
    </source>
</evidence>
<dbReference type="Proteomes" id="UP000077266">
    <property type="component" value="Unassembled WGS sequence"/>
</dbReference>
<sequence>MIFSPALALVVLGASLASSSPIVDTRTPGVYVTTDYNWGGKSHYFPDAANVTCISLDVPSLKDFDLQISSFGPDSGLACWAYLDTNCAGSKFGPEFAPGLADGSSAGWNNHKKQFGYEGNWNDLIRSFSCQHTWLS</sequence>
<dbReference type="InParanoid" id="A0A165DCA3"/>
<dbReference type="AlphaFoldDB" id="A0A165DCA3"/>
<accession>A0A165DCA3</accession>
<evidence type="ECO:0000313" key="3">
    <source>
        <dbReference type="Proteomes" id="UP000077266"/>
    </source>
</evidence>
<name>A0A165DCA3_EXIGL</name>
<evidence type="ECO:0008006" key="4">
    <source>
        <dbReference type="Google" id="ProtNLM"/>
    </source>
</evidence>
<protein>
    <recommendedName>
        <fullName evidence="4">Ecp2 effector protein domain-containing protein</fullName>
    </recommendedName>
</protein>
<feature type="signal peptide" evidence="1">
    <location>
        <begin position="1"/>
        <end position="19"/>
    </location>
</feature>
<gene>
    <name evidence="2" type="ORF">EXIGLDRAFT_753979</name>
</gene>
<organism evidence="2 3">
    <name type="scientific">Exidia glandulosa HHB12029</name>
    <dbReference type="NCBI Taxonomy" id="1314781"/>
    <lineage>
        <taxon>Eukaryota</taxon>
        <taxon>Fungi</taxon>
        <taxon>Dikarya</taxon>
        <taxon>Basidiomycota</taxon>
        <taxon>Agaricomycotina</taxon>
        <taxon>Agaricomycetes</taxon>
        <taxon>Auriculariales</taxon>
        <taxon>Exidiaceae</taxon>
        <taxon>Exidia</taxon>
    </lineage>
</organism>
<dbReference type="OrthoDB" id="5401396at2759"/>
<dbReference type="STRING" id="1314781.A0A165DCA3"/>
<keyword evidence="3" id="KW-1185">Reference proteome</keyword>
<proteinExistence type="predicted"/>
<keyword evidence="1" id="KW-0732">Signal</keyword>
<reference evidence="2 3" key="1">
    <citation type="journal article" date="2016" name="Mol. Biol. Evol.">
        <title>Comparative Genomics of Early-Diverging Mushroom-Forming Fungi Provides Insights into the Origins of Lignocellulose Decay Capabilities.</title>
        <authorList>
            <person name="Nagy L.G."/>
            <person name="Riley R."/>
            <person name="Tritt A."/>
            <person name="Adam C."/>
            <person name="Daum C."/>
            <person name="Floudas D."/>
            <person name="Sun H."/>
            <person name="Yadav J.S."/>
            <person name="Pangilinan J."/>
            <person name="Larsson K.H."/>
            <person name="Matsuura K."/>
            <person name="Barry K."/>
            <person name="Labutti K."/>
            <person name="Kuo R."/>
            <person name="Ohm R.A."/>
            <person name="Bhattacharya S.S."/>
            <person name="Shirouzu T."/>
            <person name="Yoshinaga Y."/>
            <person name="Martin F.M."/>
            <person name="Grigoriev I.V."/>
            <person name="Hibbett D.S."/>
        </authorList>
    </citation>
    <scope>NUCLEOTIDE SEQUENCE [LARGE SCALE GENOMIC DNA]</scope>
    <source>
        <strain evidence="2 3">HHB12029</strain>
    </source>
</reference>
<dbReference type="EMBL" id="KV426234">
    <property type="protein sequence ID" value="KZV84221.1"/>
    <property type="molecule type" value="Genomic_DNA"/>
</dbReference>
<evidence type="ECO:0000256" key="1">
    <source>
        <dbReference type="SAM" id="SignalP"/>
    </source>
</evidence>
<feature type="chain" id="PRO_5007856468" description="Ecp2 effector protein domain-containing protein" evidence="1">
    <location>
        <begin position="20"/>
        <end position="136"/>
    </location>
</feature>